<keyword evidence="1" id="KW-1185">Reference proteome</keyword>
<protein>
    <submittedName>
        <fullName evidence="2">Carcinoembryonic antigen-related cell adhesion molecule 3-like</fullName>
    </submittedName>
</protein>
<sequence length="263" mass="28119">MVRPSAPPHKGGVPWPGPLLTVSLLTFWNLPLAAQLTIESMPVNAAKGKSVLLLVHYLPENPYGYSWYKGEQIKLNHQILAYVIQSQTTHPGVAHSGRETIYPNGTLLFQNVTEEDSGTYTLRVLQKNLQSERASGQFRVYPQEQALGLSSGAIAGIVTGVLVGVAVAAALGCFLFFTRTGGACSQGDLGHQRPPASTSRSSNKAASRQGTGQSHSTAQTLAPLSLSQAPLYGNQAAVPIYEELLNHDTNIYCQINSKAKVAP</sequence>
<dbReference type="RefSeq" id="XP_042637193.1">
    <property type="nucleotide sequence ID" value="XM_042781259.1"/>
</dbReference>
<evidence type="ECO:0000313" key="1">
    <source>
        <dbReference type="Proteomes" id="UP000694850"/>
    </source>
</evidence>
<reference evidence="2" key="1">
    <citation type="submission" date="2025-08" db="UniProtKB">
        <authorList>
            <consortium name="RefSeq"/>
        </authorList>
    </citation>
    <scope>IDENTIFICATION</scope>
</reference>
<proteinExistence type="predicted"/>
<evidence type="ECO:0000313" key="2">
    <source>
        <dbReference type="RefSeq" id="XP_042637193.1"/>
    </source>
</evidence>
<gene>
    <name evidence="2" type="primary">LOC103198919</name>
</gene>
<accession>A0AC54ZAL3</accession>
<organism evidence="1 2">
    <name type="scientific">Orycteropus afer afer</name>
    <dbReference type="NCBI Taxonomy" id="1230840"/>
    <lineage>
        <taxon>Eukaryota</taxon>
        <taxon>Metazoa</taxon>
        <taxon>Chordata</taxon>
        <taxon>Craniata</taxon>
        <taxon>Vertebrata</taxon>
        <taxon>Euteleostomi</taxon>
        <taxon>Mammalia</taxon>
        <taxon>Eutheria</taxon>
        <taxon>Afrotheria</taxon>
        <taxon>Tubulidentata</taxon>
        <taxon>Orycteropodidae</taxon>
        <taxon>Orycteropus</taxon>
    </lineage>
</organism>
<name>A0AC54ZAL3_ORYAF</name>
<dbReference type="Proteomes" id="UP000694850">
    <property type="component" value="Unplaced"/>
</dbReference>